<proteinExistence type="predicted"/>
<dbReference type="SUPFAM" id="SSF47336">
    <property type="entry name" value="ACP-like"/>
    <property type="match status" value="1"/>
</dbReference>
<protein>
    <recommendedName>
        <fullName evidence="3">Acyl carrier protein</fullName>
    </recommendedName>
</protein>
<evidence type="ECO:0008006" key="3">
    <source>
        <dbReference type="Google" id="ProtNLM"/>
    </source>
</evidence>
<evidence type="ECO:0000313" key="2">
    <source>
        <dbReference type="Proteomes" id="UP000199394"/>
    </source>
</evidence>
<dbReference type="AlphaFoldDB" id="A0A1H3WTG7"/>
<gene>
    <name evidence="1" type="ORF">SAMN04515656_10176</name>
</gene>
<dbReference type="EMBL" id="FNRK01000001">
    <property type="protein sequence ID" value="SDZ90436.1"/>
    <property type="molecule type" value="Genomic_DNA"/>
</dbReference>
<dbReference type="InterPro" id="IPR036736">
    <property type="entry name" value="ACP-like_sf"/>
</dbReference>
<organism evidence="1 2">
    <name type="scientific">Eubacterium aggregans</name>
    <dbReference type="NCBI Taxonomy" id="81409"/>
    <lineage>
        <taxon>Bacteria</taxon>
        <taxon>Bacillati</taxon>
        <taxon>Bacillota</taxon>
        <taxon>Clostridia</taxon>
        <taxon>Eubacteriales</taxon>
        <taxon>Eubacteriaceae</taxon>
        <taxon>Eubacterium</taxon>
    </lineage>
</organism>
<dbReference type="Gene3D" id="1.10.1200.10">
    <property type="entry name" value="ACP-like"/>
    <property type="match status" value="1"/>
</dbReference>
<dbReference type="RefSeq" id="WP_090304053.1">
    <property type="nucleotide sequence ID" value="NZ_FNRK01000001.1"/>
</dbReference>
<dbReference type="STRING" id="81409.SAMN04515656_10176"/>
<reference evidence="1 2" key="1">
    <citation type="submission" date="2016-10" db="EMBL/GenBank/DDBJ databases">
        <authorList>
            <person name="de Groot N.N."/>
        </authorList>
    </citation>
    <scope>NUCLEOTIDE SEQUENCE [LARGE SCALE GENOMIC DNA]</scope>
    <source>
        <strain evidence="1 2">SR12</strain>
    </source>
</reference>
<keyword evidence="2" id="KW-1185">Reference proteome</keyword>
<accession>A0A1H3WTG7</accession>
<sequence>MTNIEKYDQLFIKILRVAPEELANLRYRRHKSWDSIGHMDLMNAMEETFGVNMGTLDVLDFSSYQKGKEILAKYDVTI</sequence>
<evidence type="ECO:0000313" key="1">
    <source>
        <dbReference type="EMBL" id="SDZ90436.1"/>
    </source>
</evidence>
<name>A0A1H3WTG7_9FIRM</name>
<dbReference type="Proteomes" id="UP000199394">
    <property type="component" value="Unassembled WGS sequence"/>
</dbReference>
<dbReference type="OrthoDB" id="5326335at2"/>